<dbReference type="PANTHER" id="PTHR36182">
    <property type="entry name" value="PROTEIN, PUTATIVE (AFU_ORTHOLOGUE AFUA_6G10930)-RELATED"/>
    <property type="match status" value="1"/>
</dbReference>
<organism evidence="3 4">
    <name type="scientific">Ascochyta lentis</name>
    <dbReference type="NCBI Taxonomy" id="205686"/>
    <lineage>
        <taxon>Eukaryota</taxon>
        <taxon>Fungi</taxon>
        <taxon>Dikarya</taxon>
        <taxon>Ascomycota</taxon>
        <taxon>Pezizomycotina</taxon>
        <taxon>Dothideomycetes</taxon>
        <taxon>Pleosporomycetidae</taxon>
        <taxon>Pleosporales</taxon>
        <taxon>Pleosporineae</taxon>
        <taxon>Didymellaceae</taxon>
        <taxon>Ascochyta</taxon>
    </lineage>
</organism>
<reference evidence="3" key="2">
    <citation type="submission" date="2020-09" db="EMBL/GenBank/DDBJ databases">
        <title>Reference genome assembly for Australian Ascochyta lentis isolate Al4.</title>
        <authorList>
            <person name="Lee R.C."/>
            <person name="Farfan-Caceres L.M."/>
            <person name="Debler J.W."/>
            <person name="Williams A.H."/>
            <person name="Henares B.M."/>
        </authorList>
    </citation>
    <scope>NUCLEOTIDE SEQUENCE</scope>
    <source>
        <strain evidence="3">Al4</strain>
    </source>
</reference>
<evidence type="ECO:0000313" key="4">
    <source>
        <dbReference type="Proteomes" id="UP000651452"/>
    </source>
</evidence>
<evidence type="ECO:0000256" key="1">
    <source>
        <dbReference type="SAM" id="MobiDB-lite"/>
    </source>
</evidence>
<gene>
    <name evidence="3" type="ORF">EKO04_003101</name>
</gene>
<comment type="caution">
    <text evidence="3">The sequence shown here is derived from an EMBL/GenBank/DDBJ whole genome shotgun (WGS) entry which is preliminary data.</text>
</comment>
<feature type="compositionally biased region" description="Low complexity" evidence="1">
    <location>
        <begin position="217"/>
        <end position="250"/>
    </location>
</feature>
<sequence length="434" mass="42418">MSLRSVILATATLCAYVADAHVVMKAPVPYSVDKIDNSPINKAQFPCKSQNGFTVSTMNTMAVGEKQTLTLSGSAVHGGGSCQLSVTLDTEPTASSVFKVIKSMEGGCPGVGTEAEAYDFTLPDSIPNGKATFAWTWFSKLSGGPELYMNCAPIEVTGGASDDSKFKELPNMLVANIDETCKSVPNFAVQFPDPGSVVQKGNTNDLKAPTGTGCGATGTTPADPSSPAGSGAPASSAAGGQASAAPSSAGGNDGMYTPPAGAATSAAASAAPSAAVSTPAAGSAAPSAATSKAAVTSAAATGGAGGVFAPGASSAAPAASTQTTLVTVTGTPATPVKSTAVASAPAASAPAAGTGTTPATPTTAPAASGDGTCSTEGAIVCNGTTQFGLCNQGKVVWQAVAAGTTCSNGTIQKRGYNGRMVRRNRGLVGHMHKH</sequence>
<protein>
    <recommendedName>
        <fullName evidence="5">Lytic polysaccharide monooxygenase</fullName>
    </recommendedName>
</protein>
<dbReference type="Gene3D" id="2.70.50.70">
    <property type="match status" value="1"/>
</dbReference>
<proteinExistence type="predicted"/>
<dbReference type="OrthoDB" id="2342176at2759"/>
<dbReference type="PANTHER" id="PTHR36182:SF2">
    <property type="entry name" value="LYTIC POLYSACCHARIDE MONOOXYGENASE"/>
    <property type="match status" value="1"/>
</dbReference>
<dbReference type="AlphaFoldDB" id="A0A8H7MFP9"/>
<keyword evidence="4" id="KW-1185">Reference proteome</keyword>
<evidence type="ECO:0008006" key="5">
    <source>
        <dbReference type="Google" id="ProtNLM"/>
    </source>
</evidence>
<feature type="region of interest" description="Disordered" evidence="1">
    <location>
        <begin position="198"/>
        <end position="256"/>
    </location>
</feature>
<evidence type="ECO:0000313" key="3">
    <source>
        <dbReference type="EMBL" id="KAF9698931.1"/>
    </source>
</evidence>
<dbReference type="Proteomes" id="UP000651452">
    <property type="component" value="Unassembled WGS sequence"/>
</dbReference>
<feature type="region of interest" description="Disordered" evidence="1">
    <location>
        <begin position="348"/>
        <end position="369"/>
    </location>
</feature>
<feature type="signal peptide" evidence="2">
    <location>
        <begin position="1"/>
        <end position="20"/>
    </location>
</feature>
<dbReference type="EMBL" id="RZGK01000005">
    <property type="protein sequence ID" value="KAF9698931.1"/>
    <property type="molecule type" value="Genomic_DNA"/>
</dbReference>
<accession>A0A8H7MFP9</accession>
<name>A0A8H7MFP9_9PLEO</name>
<evidence type="ECO:0000256" key="2">
    <source>
        <dbReference type="SAM" id="SignalP"/>
    </source>
</evidence>
<feature type="chain" id="PRO_5034472923" description="Lytic polysaccharide monooxygenase" evidence="2">
    <location>
        <begin position="21"/>
        <end position="434"/>
    </location>
</feature>
<reference evidence="3" key="1">
    <citation type="submission" date="2018-12" db="EMBL/GenBank/DDBJ databases">
        <authorList>
            <person name="Syme R.A."/>
            <person name="Farfan-Caceres L."/>
            <person name="Lichtenzveig J."/>
        </authorList>
    </citation>
    <scope>NUCLEOTIDE SEQUENCE</scope>
    <source>
        <strain evidence="3">Al4</strain>
    </source>
</reference>
<keyword evidence="2" id="KW-0732">Signal</keyword>